<dbReference type="Proteomes" id="UP000241270">
    <property type="component" value="Segment"/>
</dbReference>
<accession>A0A2H4PRA7</accession>
<feature type="region of interest" description="Disordered" evidence="2">
    <location>
        <begin position="1"/>
        <end position="29"/>
    </location>
</feature>
<keyword evidence="4" id="KW-1185">Reference proteome</keyword>
<evidence type="ECO:0000256" key="1">
    <source>
        <dbReference type="SAM" id="Coils"/>
    </source>
</evidence>
<organism evidence="3 4">
    <name type="scientific">Proteus phage PM87</name>
    <dbReference type="NCBI Taxonomy" id="2048007"/>
    <lineage>
        <taxon>Viruses</taxon>
        <taxon>Duplodnaviria</taxon>
        <taxon>Heunggongvirae</taxon>
        <taxon>Uroviricota</taxon>
        <taxon>Caudoviricetes</taxon>
        <taxon>Casjensviridae</taxon>
        <taxon>Lavrentievavirus</taxon>
        <taxon>Lavrentievavirus PM87</taxon>
    </lineage>
</organism>
<dbReference type="RefSeq" id="YP_009997973.1">
    <property type="nucleotide sequence ID" value="NC_052981.1"/>
</dbReference>
<name>A0A2H4PRA7_9CAUD</name>
<feature type="coiled-coil region" evidence="1">
    <location>
        <begin position="72"/>
        <end position="106"/>
    </location>
</feature>
<reference evidence="4" key="1">
    <citation type="submission" date="2017-10" db="EMBL/GenBank/DDBJ databases">
        <title>Isolation and characterization of a group of new proteus bacteriophages.</title>
        <authorList>
            <person name="Kozlova Y.N."/>
            <person name="Morozova V.V."/>
            <person name="Babkin I.V."/>
            <person name="Tikunova N.V."/>
            <person name="Bokovaya O.V."/>
            <person name="Shedko E.D."/>
        </authorList>
    </citation>
    <scope>NUCLEOTIDE SEQUENCE [LARGE SCALE GENOMIC DNA]</scope>
</reference>
<dbReference type="EMBL" id="MG030346">
    <property type="protein sequence ID" value="ATW69838.1"/>
    <property type="molecule type" value="Genomic_DNA"/>
</dbReference>
<dbReference type="KEGG" id="vg:62680548"/>
<dbReference type="GeneID" id="62680548"/>
<proteinExistence type="predicted"/>
<evidence type="ECO:0000313" key="3">
    <source>
        <dbReference type="EMBL" id="ATW69838.1"/>
    </source>
</evidence>
<keyword evidence="1" id="KW-0175">Coiled coil</keyword>
<sequence length="181" mass="20410">MVRHHRAHARTTHLHPRPPDYQDGNNTGTTYNVSPTAIEIPQMAIREQLHNGATVRNQIVARGARGMVKVLYNSEQAQVNQLRDQIKSHTEEFETAMAEVDQIIKENIETYLNDISGLMMSIVRVYDNAEIEDKATALDLVHSKAVTRLAAIEDKSIELRAHIEHLVSTIKNGVIKNNETI</sequence>
<feature type="compositionally biased region" description="Basic residues" evidence="2">
    <location>
        <begin position="1"/>
        <end position="16"/>
    </location>
</feature>
<evidence type="ECO:0000256" key="2">
    <source>
        <dbReference type="SAM" id="MobiDB-lite"/>
    </source>
</evidence>
<evidence type="ECO:0000313" key="4">
    <source>
        <dbReference type="Proteomes" id="UP000241270"/>
    </source>
</evidence>
<protein>
    <submittedName>
        <fullName evidence="3">Uncharacterized protein</fullName>
    </submittedName>
</protein>